<evidence type="ECO:0000256" key="4">
    <source>
        <dbReference type="ARBA" id="ARBA00022692"/>
    </source>
</evidence>
<reference evidence="10 11" key="1">
    <citation type="journal article" date="2015" name="Nat. Commun.">
        <title>Outbred genome sequencing and CRISPR/Cas9 gene editing in butterflies.</title>
        <authorList>
            <person name="Li X."/>
            <person name="Fan D."/>
            <person name="Zhang W."/>
            <person name="Liu G."/>
            <person name="Zhang L."/>
            <person name="Zhao L."/>
            <person name="Fang X."/>
            <person name="Chen L."/>
            <person name="Dong Y."/>
            <person name="Chen Y."/>
            <person name="Ding Y."/>
            <person name="Zhao R."/>
            <person name="Feng M."/>
            <person name="Zhu Y."/>
            <person name="Feng Y."/>
            <person name="Jiang X."/>
            <person name="Zhu D."/>
            <person name="Xiang H."/>
            <person name="Feng X."/>
            <person name="Li S."/>
            <person name="Wang J."/>
            <person name="Zhang G."/>
            <person name="Kronforst M.R."/>
            <person name="Wang W."/>
        </authorList>
    </citation>
    <scope>NUCLEOTIDE SEQUENCE [LARGE SCALE GENOMIC DNA]</scope>
    <source>
        <strain evidence="10">Ya'a_city_454_Pm</strain>
        <tissue evidence="10">Whole body</tissue>
    </source>
</reference>
<keyword evidence="5" id="KW-0552">Olfaction</keyword>
<keyword evidence="2" id="KW-1003">Cell membrane</keyword>
<evidence type="ECO:0000256" key="9">
    <source>
        <dbReference type="ARBA" id="ARBA00023224"/>
    </source>
</evidence>
<accession>A0A194RL11</accession>
<keyword evidence="11" id="KW-1185">Reference proteome</keyword>
<dbReference type="PANTHER" id="PTHR21137:SF35">
    <property type="entry name" value="ODORANT RECEPTOR 19A-RELATED"/>
    <property type="match status" value="1"/>
</dbReference>
<keyword evidence="7" id="KW-0472">Membrane</keyword>
<dbReference type="GO" id="GO:0005549">
    <property type="term" value="F:odorant binding"/>
    <property type="evidence" value="ECO:0007669"/>
    <property type="project" value="InterPro"/>
</dbReference>
<evidence type="ECO:0000256" key="7">
    <source>
        <dbReference type="ARBA" id="ARBA00023136"/>
    </source>
</evidence>
<keyword evidence="8 10" id="KW-0675">Receptor</keyword>
<name>A0A194RL11_PAPMA</name>
<evidence type="ECO:0000256" key="5">
    <source>
        <dbReference type="ARBA" id="ARBA00022725"/>
    </source>
</evidence>
<keyword evidence="3" id="KW-0716">Sensory transduction</keyword>
<protein>
    <submittedName>
        <fullName evidence="10">Putative odorant receptor 94a</fullName>
    </submittedName>
</protein>
<proteinExistence type="predicted"/>
<sequence length="122" mass="14080">MQLYVLVCSINICCSVIQLNLDNVATSQKIWVFEYVSALAIQLFLLCWHSNEIKVESDRADRGVYESNWWKADPSERKQLLLLAGKLAPTYIMKAGPFTELSVSTFIDVSISYYIKRCIRMY</sequence>
<dbReference type="EMBL" id="KQ459995">
    <property type="protein sequence ID" value="KPJ18523.1"/>
    <property type="molecule type" value="Genomic_DNA"/>
</dbReference>
<evidence type="ECO:0000256" key="3">
    <source>
        <dbReference type="ARBA" id="ARBA00022606"/>
    </source>
</evidence>
<dbReference type="InterPro" id="IPR004117">
    <property type="entry name" value="7tm6_olfct_rcpt"/>
</dbReference>
<evidence type="ECO:0000256" key="8">
    <source>
        <dbReference type="ARBA" id="ARBA00023170"/>
    </source>
</evidence>
<keyword evidence="9" id="KW-0807">Transducer</keyword>
<evidence type="ECO:0000256" key="6">
    <source>
        <dbReference type="ARBA" id="ARBA00022989"/>
    </source>
</evidence>
<keyword evidence="4" id="KW-0812">Transmembrane</keyword>
<dbReference type="PANTHER" id="PTHR21137">
    <property type="entry name" value="ODORANT RECEPTOR"/>
    <property type="match status" value="1"/>
</dbReference>
<keyword evidence="6" id="KW-1133">Transmembrane helix</keyword>
<dbReference type="InParanoid" id="A0A194RL11"/>
<dbReference type="AlphaFoldDB" id="A0A194RL11"/>
<gene>
    <name evidence="10" type="ORF">RR48_07247</name>
</gene>
<evidence type="ECO:0000256" key="1">
    <source>
        <dbReference type="ARBA" id="ARBA00004651"/>
    </source>
</evidence>
<dbReference type="GO" id="GO:0007165">
    <property type="term" value="P:signal transduction"/>
    <property type="evidence" value="ECO:0007669"/>
    <property type="project" value="UniProtKB-KW"/>
</dbReference>
<dbReference type="GO" id="GO:0005886">
    <property type="term" value="C:plasma membrane"/>
    <property type="evidence" value="ECO:0007669"/>
    <property type="project" value="UniProtKB-SubCell"/>
</dbReference>
<comment type="subcellular location">
    <subcellularLocation>
        <location evidence="1">Cell membrane</location>
        <topology evidence="1">Multi-pass membrane protein</topology>
    </subcellularLocation>
</comment>
<evidence type="ECO:0000313" key="10">
    <source>
        <dbReference type="EMBL" id="KPJ18523.1"/>
    </source>
</evidence>
<evidence type="ECO:0000256" key="2">
    <source>
        <dbReference type="ARBA" id="ARBA00022475"/>
    </source>
</evidence>
<dbReference type="Pfam" id="PF02949">
    <property type="entry name" value="7tm_6"/>
    <property type="match status" value="1"/>
</dbReference>
<organism evidence="10 11">
    <name type="scientific">Papilio machaon</name>
    <name type="common">Old World swallowtail butterfly</name>
    <dbReference type="NCBI Taxonomy" id="76193"/>
    <lineage>
        <taxon>Eukaryota</taxon>
        <taxon>Metazoa</taxon>
        <taxon>Ecdysozoa</taxon>
        <taxon>Arthropoda</taxon>
        <taxon>Hexapoda</taxon>
        <taxon>Insecta</taxon>
        <taxon>Pterygota</taxon>
        <taxon>Neoptera</taxon>
        <taxon>Endopterygota</taxon>
        <taxon>Lepidoptera</taxon>
        <taxon>Glossata</taxon>
        <taxon>Ditrysia</taxon>
        <taxon>Papilionoidea</taxon>
        <taxon>Papilionidae</taxon>
        <taxon>Papilioninae</taxon>
        <taxon>Papilio</taxon>
    </lineage>
</organism>
<dbReference type="Proteomes" id="UP000053240">
    <property type="component" value="Unassembled WGS sequence"/>
</dbReference>
<evidence type="ECO:0000313" key="11">
    <source>
        <dbReference type="Proteomes" id="UP000053240"/>
    </source>
</evidence>
<dbReference type="GO" id="GO:0004984">
    <property type="term" value="F:olfactory receptor activity"/>
    <property type="evidence" value="ECO:0007669"/>
    <property type="project" value="InterPro"/>
</dbReference>